<accession>A0A427AXX4</accession>
<organism evidence="3 4">
    <name type="scientific">Ensete ventricosum</name>
    <name type="common">Abyssinian banana</name>
    <name type="synonym">Musa ensete</name>
    <dbReference type="NCBI Taxonomy" id="4639"/>
    <lineage>
        <taxon>Eukaryota</taxon>
        <taxon>Viridiplantae</taxon>
        <taxon>Streptophyta</taxon>
        <taxon>Embryophyta</taxon>
        <taxon>Tracheophyta</taxon>
        <taxon>Spermatophyta</taxon>
        <taxon>Magnoliopsida</taxon>
        <taxon>Liliopsida</taxon>
        <taxon>Zingiberales</taxon>
        <taxon>Musaceae</taxon>
        <taxon>Ensete</taxon>
    </lineage>
</organism>
<evidence type="ECO:0000313" key="3">
    <source>
        <dbReference type="EMBL" id="RRT81112.1"/>
    </source>
</evidence>
<protein>
    <submittedName>
        <fullName evidence="3">Uncharacterized protein</fullName>
    </submittedName>
</protein>
<keyword evidence="2" id="KW-0472">Membrane</keyword>
<dbReference type="GO" id="GO:0001671">
    <property type="term" value="F:ATPase activator activity"/>
    <property type="evidence" value="ECO:0007669"/>
    <property type="project" value="TreeGrafter"/>
</dbReference>
<dbReference type="EMBL" id="AMZH03000988">
    <property type="protein sequence ID" value="RRT81112.1"/>
    <property type="molecule type" value="Genomic_DNA"/>
</dbReference>
<dbReference type="GO" id="GO:0030150">
    <property type="term" value="P:protein import into mitochondrial matrix"/>
    <property type="evidence" value="ECO:0007669"/>
    <property type="project" value="TreeGrafter"/>
</dbReference>
<proteinExistence type="predicted"/>
<dbReference type="Proteomes" id="UP000287651">
    <property type="component" value="Unassembled WGS sequence"/>
</dbReference>
<comment type="caution">
    <text evidence="3">The sequence shown here is derived from an EMBL/GenBank/DDBJ whole genome shotgun (WGS) entry which is preliminary data.</text>
</comment>
<keyword evidence="2" id="KW-1133">Transmembrane helix</keyword>
<reference evidence="3 4" key="1">
    <citation type="journal article" date="2014" name="Agronomy (Basel)">
        <title>A Draft Genome Sequence for Ensete ventricosum, the Drought-Tolerant Tree Against Hunger.</title>
        <authorList>
            <person name="Harrison J."/>
            <person name="Moore K.A."/>
            <person name="Paszkiewicz K."/>
            <person name="Jones T."/>
            <person name="Grant M."/>
            <person name="Ambacheew D."/>
            <person name="Muzemil S."/>
            <person name="Studholme D.J."/>
        </authorList>
    </citation>
    <scope>NUCLEOTIDE SEQUENCE [LARGE SCALE GENOMIC DNA]</scope>
</reference>
<keyword evidence="1" id="KW-0812">Transmembrane</keyword>
<dbReference type="AlphaFoldDB" id="A0A427AXX4"/>
<dbReference type="GO" id="GO:0001405">
    <property type="term" value="C:PAM complex, Tim23 associated import motor"/>
    <property type="evidence" value="ECO:0007669"/>
    <property type="project" value="TreeGrafter"/>
</dbReference>
<dbReference type="PANTHER" id="PTHR12763">
    <property type="match status" value="1"/>
</dbReference>
<sequence length="167" mass="18906">MVYRLDSRSTSATPLLAGLAVAAAALAGRYSIQAWHAYKARPVVPRMRKFYEAKEGLLLTLWREEEVGEGDKMDDYAREMMDLKTLVTRTLEKKGVLAKIRVKCYPPSPFSIFLAIVSDLPSMIGFRLIFVVSRENEGLFLCFSSKFGRRRVDFFLCFVLFVCGCGV</sequence>
<gene>
    <name evidence="3" type="ORF">B296_00014316</name>
</gene>
<name>A0A427AXX4_ENSVE</name>
<evidence type="ECO:0000256" key="1">
    <source>
        <dbReference type="ARBA" id="ARBA00022692"/>
    </source>
</evidence>
<dbReference type="PANTHER" id="PTHR12763:SF28">
    <property type="entry name" value="GEO10507P1-RELATED"/>
    <property type="match status" value="1"/>
</dbReference>
<evidence type="ECO:0000313" key="4">
    <source>
        <dbReference type="Proteomes" id="UP000287651"/>
    </source>
</evidence>
<evidence type="ECO:0000256" key="2">
    <source>
        <dbReference type="ARBA" id="ARBA00022989"/>
    </source>
</evidence>